<comment type="caution">
    <text evidence="1">The sequence shown here is derived from an EMBL/GenBank/DDBJ whole genome shotgun (WGS) entry which is preliminary data.</text>
</comment>
<dbReference type="InterPro" id="IPR012657">
    <property type="entry name" value="23S_rRNA-intervening_sequence"/>
</dbReference>
<dbReference type="PANTHER" id="PTHR38471:SF2">
    <property type="entry name" value="FOUR HELIX BUNDLE PROTEIN"/>
    <property type="match status" value="1"/>
</dbReference>
<dbReference type="AlphaFoldDB" id="A0A2M6XDK8"/>
<evidence type="ECO:0000313" key="2">
    <source>
        <dbReference type="Proteomes" id="UP000228996"/>
    </source>
</evidence>
<proteinExistence type="predicted"/>
<dbReference type="Gene3D" id="1.20.1440.60">
    <property type="entry name" value="23S rRNA-intervening sequence"/>
    <property type="match status" value="1"/>
</dbReference>
<organism evidence="1 2">
    <name type="scientific">Candidatus Shapirobacteria bacterium CG08_land_8_20_14_0_20_39_18</name>
    <dbReference type="NCBI Taxonomy" id="1974883"/>
    <lineage>
        <taxon>Bacteria</taxon>
        <taxon>Candidatus Shapironibacteriota</taxon>
    </lineage>
</organism>
<reference evidence="2" key="1">
    <citation type="submission" date="2017-09" db="EMBL/GenBank/DDBJ databases">
        <title>Depth-based differentiation of microbial function through sediment-hosted aquifers and enrichment of novel symbionts in the deep terrestrial subsurface.</title>
        <authorList>
            <person name="Probst A.J."/>
            <person name="Ladd B."/>
            <person name="Jarett J.K."/>
            <person name="Geller-Mcgrath D.E."/>
            <person name="Sieber C.M.K."/>
            <person name="Emerson J.B."/>
            <person name="Anantharaman K."/>
            <person name="Thomas B.C."/>
            <person name="Malmstrom R."/>
            <person name="Stieglmeier M."/>
            <person name="Klingl A."/>
            <person name="Woyke T."/>
            <person name="Ryan C.M."/>
            <person name="Banfield J.F."/>
        </authorList>
    </citation>
    <scope>NUCLEOTIDE SEQUENCE [LARGE SCALE GENOMIC DNA]</scope>
</reference>
<dbReference type="NCBIfam" id="TIGR02436">
    <property type="entry name" value="four helix bundle protein"/>
    <property type="match status" value="1"/>
</dbReference>
<dbReference type="PANTHER" id="PTHR38471">
    <property type="entry name" value="FOUR HELIX BUNDLE PROTEIN"/>
    <property type="match status" value="1"/>
</dbReference>
<dbReference type="EMBL" id="PEYO01000010">
    <property type="protein sequence ID" value="PIU03707.1"/>
    <property type="molecule type" value="Genomic_DNA"/>
</dbReference>
<gene>
    <name evidence="1" type="ORF">COT44_01920</name>
</gene>
<dbReference type="CDD" id="cd16377">
    <property type="entry name" value="23S_rRNA_IVP_like"/>
    <property type="match status" value="1"/>
</dbReference>
<dbReference type="InterPro" id="IPR036583">
    <property type="entry name" value="23S_rRNA_IVS_sf"/>
</dbReference>
<dbReference type="SUPFAM" id="SSF158446">
    <property type="entry name" value="IVS-encoded protein-like"/>
    <property type="match status" value="1"/>
</dbReference>
<protein>
    <submittedName>
        <fullName evidence="1">Four helix bundle protein</fullName>
    </submittedName>
</protein>
<sequence length="121" mass="14446">MDKSEKGYHKLLVWQKMRELIGLTYDLTGKLPKSEEFGLRSQMRRAMVSVISNFVEGYLKRSIKEKLNFLSISETSLLELEAQSEICLILNYWKEEEYLEFDKKRSEVGYFLYRYKSKINP</sequence>
<evidence type="ECO:0000313" key="1">
    <source>
        <dbReference type="EMBL" id="PIU03707.1"/>
    </source>
</evidence>
<name>A0A2M6XDK8_9BACT</name>
<dbReference type="Pfam" id="PF05635">
    <property type="entry name" value="23S_rRNA_IVP"/>
    <property type="match status" value="1"/>
</dbReference>
<dbReference type="Proteomes" id="UP000228996">
    <property type="component" value="Unassembled WGS sequence"/>
</dbReference>
<accession>A0A2M6XDK8</accession>